<protein>
    <recommendedName>
        <fullName evidence="4">Membrane-associated oxidoreductase</fullName>
    </recommendedName>
</protein>
<evidence type="ECO:0000313" key="3">
    <source>
        <dbReference type="Proteomes" id="UP001501470"/>
    </source>
</evidence>
<gene>
    <name evidence="2" type="ORF">GCM10009827_055180</name>
</gene>
<evidence type="ECO:0000313" key="2">
    <source>
        <dbReference type="EMBL" id="GAA1530524.1"/>
    </source>
</evidence>
<feature type="transmembrane region" description="Helical" evidence="1">
    <location>
        <begin position="589"/>
        <end position="613"/>
    </location>
</feature>
<reference evidence="3" key="1">
    <citation type="journal article" date="2019" name="Int. J. Syst. Evol. Microbiol.">
        <title>The Global Catalogue of Microorganisms (GCM) 10K type strain sequencing project: providing services to taxonomists for standard genome sequencing and annotation.</title>
        <authorList>
            <consortium name="The Broad Institute Genomics Platform"/>
            <consortium name="The Broad Institute Genome Sequencing Center for Infectious Disease"/>
            <person name="Wu L."/>
            <person name="Ma J."/>
        </authorList>
    </citation>
    <scope>NUCLEOTIDE SEQUENCE [LARGE SCALE GENOMIC DNA]</scope>
    <source>
        <strain evidence="3">JCM 15933</strain>
    </source>
</reference>
<keyword evidence="1" id="KW-0472">Membrane</keyword>
<proteinExistence type="predicted"/>
<sequence>MRQAFAAGERLSLGGAEVDAALLVELLTAEPPSRRAALRLHAAKVTGRLVLSFAEVTCPLLVQESEFAEAPDLYWARLAFTGFRDTTMPGLQAAGVTIAGHLRMSGVRSTDMINLRDAKIAGGLLLERARLSAPGGTVLSAERSQIGGDLVAEEGFRADGTIQLFQATVTGGVHLDGATIVAPAAAATPPDSRAAASRFGGRKGLDLDSATVTGGVFLRRADVEGEVSLRHCTVGGVATFSGATLRNPGGVAVRLDRADVGGGVHLLGGVKVDGETRLVGARVGRGLRMAGASLSNPGGLALRADSCTVEGPVEGREGFTATGGVSLVEARVGGAVFLEGARLDNPDGTSLRATGIVTGSLMNCCTGFTATGRVSMSAARIGGKLCLQEAHLAALKCTGAEAGEVDLRFAAPPTGPVDLRYVRASLVRDDPATWPADLRLDGLTYQTLDPLLEPRRRLDWLARTADGLPPQPYEQLAAVYRQLGHDDDARTVLLAKQRRRRATRPWWTRSWGWLQDVTVGYGYRPQRAAGWLLALLVAGTTVFATWRPAPVDPGQAPELHPLVYTLDLLLPIIDFGQESAFRPTGAGQWLAFGLIAAGWTLATTVAAGFTRVLSRN</sequence>
<name>A0ABP4LV82_9ACTN</name>
<organism evidence="2 3">
    <name type="scientific">Dactylosporangium maewongense</name>
    <dbReference type="NCBI Taxonomy" id="634393"/>
    <lineage>
        <taxon>Bacteria</taxon>
        <taxon>Bacillati</taxon>
        <taxon>Actinomycetota</taxon>
        <taxon>Actinomycetes</taxon>
        <taxon>Micromonosporales</taxon>
        <taxon>Micromonosporaceae</taxon>
        <taxon>Dactylosporangium</taxon>
    </lineage>
</organism>
<evidence type="ECO:0008006" key="4">
    <source>
        <dbReference type="Google" id="ProtNLM"/>
    </source>
</evidence>
<evidence type="ECO:0000256" key="1">
    <source>
        <dbReference type="SAM" id="Phobius"/>
    </source>
</evidence>
<dbReference type="EMBL" id="BAAAQD010000011">
    <property type="protein sequence ID" value="GAA1530524.1"/>
    <property type="molecule type" value="Genomic_DNA"/>
</dbReference>
<comment type="caution">
    <text evidence="2">The sequence shown here is derived from an EMBL/GenBank/DDBJ whole genome shotgun (WGS) entry which is preliminary data.</text>
</comment>
<accession>A0ABP4LV82</accession>
<keyword evidence="3" id="KW-1185">Reference proteome</keyword>
<keyword evidence="1" id="KW-1133">Transmembrane helix</keyword>
<keyword evidence="1" id="KW-0812">Transmembrane</keyword>
<dbReference type="Proteomes" id="UP001501470">
    <property type="component" value="Unassembled WGS sequence"/>
</dbReference>